<evidence type="ECO:0000313" key="2">
    <source>
        <dbReference type="Proteomes" id="UP001164929"/>
    </source>
</evidence>
<keyword evidence="2" id="KW-1185">Reference proteome</keyword>
<protein>
    <submittedName>
        <fullName evidence="1">Uncharacterized protein</fullName>
    </submittedName>
</protein>
<gene>
    <name evidence="1" type="ORF">NC653_006216</name>
</gene>
<reference evidence="1" key="1">
    <citation type="journal article" date="2023" name="Mol. Ecol. Resour.">
        <title>Chromosome-level genome assembly of a triploid poplar Populus alba 'Berolinensis'.</title>
        <authorList>
            <person name="Chen S."/>
            <person name="Yu Y."/>
            <person name="Wang X."/>
            <person name="Wang S."/>
            <person name="Zhang T."/>
            <person name="Zhou Y."/>
            <person name="He R."/>
            <person name="Meng N."/>
            <person name="Wang Y."/>
            <person name="Liu W."/>
            <person name="Liu Z."/>
            <person name="Liu J."/>
            <person name="Guo Q."/>
            <person name="Huang H."/>
            <person name="Sederoff R.R."/>
            <person name="Wang G."/>
            <person name="Qu G."/>
            <person name="Chen S."/>
        </authorList>
    </citation>
    <scope>NUCLEOTIDE SEQUENCE</scope>
    <source>
        <strain evidence="1">SC-2020</strain>
    </source>
</reference>
<dbReference type="AlphaFoldDB" id="A0AAD6RDR7"/>
<name>A0AAD6RDR7_9ROSI</name>
<dbReference type="EMBL" id="JAQIZT010000002">
    <property type="protein sequence ID" value="KAJ7007095.1"/>
    <property type="molecule type" value="Genomic_DNA"/>
</dbReference>
<comment type="caution">
    <text evidence="1">The sequence shown here is derived from an EMBL/GenBank/DDBJ whole genome shotgun (WGS) entry which is preliminary data.</text>
</comment>
<organism evidence="1 2">
    <name type="scientific">Populus alba x Populus x berolinensis</name>
    <dbReference type="NCBI Taxonomy" id="444605"/>
    <lineage>
        <taxon>Eukaryota</taxon>
        <taxon>Viridiplantae</taxon>
        <taxon>Streptophyta</taxon>
        <taxon>Embryophyta</taxon>
        <taxon>Tracheophyta</taxon>
        <taxon>Spermatophyta</taxon>
        <taxon>Magnoliopsida</taxon>
        <taxon>eudicotyledons</taxon>
        <taxon>Gunneridae</taxon>
        <taxon>Pentapetalae</taxon>
        <taxon>rosids</taxon>
        <taxon>fabids</taxon>
        <taxon>Malpighiales</taxon>
        <taxon>Salicaceae</taxon>
        <taxon>Saliceae</taxon>
        <taxon>Populus</taxon>
    </lineage>
</organism>
<proteinExistence type="predicted"/>
<sequence length="93" mass="10517">MIMWIIQSCLGLILLEGKLLVVCGLLPTARSVMFFSLKAVLKLTSLLNCSDFRLLLNYCSYELCLCVAKMSFLFASRILLLTVSELICSLQRY</sequence>
<accession>A0AAD6RDR7</accession>
<evidence type="ECO:0000313" key="1">
    <source>
        <dbReference type="EMBL" id="KAJ7007095.1"/>
    </source>
</evidence>
<dbReference type="Proteomes" id="UP001164929">
    <property type="component" value="Chromosome 2"/>
</dbReference>